<dbReference type="SFLD" id="SFLDG01129">
    <property type="entry name" value="C1.5:_HAD__Beta-PGM__Phosphata"/>
    <property type="match status" value="1"/>
</dbReference>
<name>A0A4S3TH18_9EURY</name>
<keyword evidence="3" id="KW-1185">Reference proteome</keyword>
<comment type="similarity">
    <text evidence="1">Belongs to the HAD-like hydrolase superfamily.</text>
</comment>
<dbReference type="NCBIfam" id="TIGR01549">
    <property type="entry name" value="HAD-SF-IA-v1"/>
    <property type="match status" value="1"/>
</dbReference>
<protein>
    <submittedName>
        <fullName evidence="2">HAD family hydrolase</fullName>
    </submittedName>
</protein>
<dbReference type="Proteomes" id="UP000318864">
    <property type="component" value="Unassembled WGS sequence"/>
</dbReference>
<dbReference type="InterPro" id="IPR036412">
    <property type="entry name" value="HAD-like_sf"/>
</dbReference>
<dbReference type="PANTHER" id="PTHR43434">
    <property type="entry name" value="PHOSPHOGLYCOLATE PHOSPHATASE"/>
    <property type="match status" value="1"/>
</dbReference>
<dbReference type="Gene3D" id="1.10.150.240">
    <property type="entry name" value="Putative phosphatase, domain 2"/>
    <property type="match status" value="1"/>
</dbReference>
<dbReference type="SFLD" id="SFLDS00003">
    <property type="entry name" value="Haloacid_Dehalogenase"/>
    <property type="match status" value="1"/>
</dbReference>
<dbReference type="RefSeq" id="WP_141466332.1">
    <property type="nucleotide sequence ID" value="NZ_RBZW01000070.1"/>
</dbReference>
<dbReference type="EMBL" id="RBZW01000070">
    <property type="protein sequence ID" value="THE63191.1"/>
    <property type="molecule type" value="Genomic_DNA"/>
</dbReference>
<organism evidence="2 3">
    <name type="scientific">Salinadaptatus halalkaliphilus</name>
    <dbReference type="NCBI Taxonomy" id="2419781"/>
    <lineage>
        <taxon>Archaea</taxon>
        <taxon>Methanobacteriati</taxon>
        <taxon>Methanobacteriota</taxon>
        <taxon>Stenosarchaea group</taxon>
        <taxon>Halobacteria</taxon>
        <taxon>Halobacteriales</taxon>
        <taxon>Natrialbaceae</taxon>
        <taxon>Salinadaptatus</taxon>
    </lineage>
</organism>
<evidence type="ECO:0000313" key="3">
    <source>
        <dbReference type="Proteomes" id="UP000318864"/>
    </source>
</evidence>
<dbReference type="InterPro" id="IPR023198">
    <property type="entry name" value="PGP-like_dom2"/>
</dbReference>
<dbReference type="OrthoDB" id="115864at2157"/>
<comment type="caution">
    <text evidence="2">The sequence shown here is derived from an EMBL/GenBank/DDBJ whole genome shotgun (WGS) entry which is preliminary data.</text>
</comment>
<dbReference type="AlphaFoldDB" id="A0A4S3TH18"/>
<evidence type="ECO:0000256" key="1">
    <source>
        <dbReference type="ARBA" id="ARBA00007958"/>
    </source>
</evidence>
<keyword evidence="2" id="KW-0378">Hydrolase</keyword>
<accession>A0A4S3TH18</accession>
<dbReference type="Gene3D" id="3.40.50.1000">
    <property type="entry name" value="HAD superfamily/HAD-like"/>
    <property type="match status" value="1"/>
</dbReference>
<dbReference type="SUPFAM" id="SSF56784">
    <property type="entry name" value="HAD-like"/>
    <property type="match status" value="1"/>
</dbReference>
<proteinExistence type="inferred from homology"/>
<dbReference type="InterPro" id="IPR050155">
    <property type="entry name" value="HAD-like_hydrolase_sf"/>
</dbReference>
<sequence length="235" mass="26591">MTTTLANDGLNATPDDRSDAAVLFDMDGVILEGRGSDPVVHTNALEDVLDDLGLDLDRSERQPLETYEYTSAFEAACETIDIDPTELYHRREEYSTSYIIDRIRAGKRELYPDVTALDQIQEHCHTGLVSNNYDPAVSFVVDHFELEQFSFVRGRDLGVDGFFRRKPSPYYLEEALDALEVSAGYYVGDRVTDLIAAERAGLMPVFVRRAHNDDIEPELETYLEVESLEMLPELL</sequence>
<gene>
    <name evidence="2" type="ORF">D8Y22_19595</name>
</gene>
<dbReference type="PANTHER" id="PTHR43434:SF1">
    <property type="entry name" value="PHOSPHOGLYCOLATE PHOSPHATASE"/>
    <property type="match status" value="1"/>
</dbReference>
<dbReference type="GO" id="GO:0006281">
    <property type="term" value="P:DNA repair"/>
    <property type="evidence" value="ECO:0007669"/>
    <property type="project" value="TreeGrafter"/>
</dbReference>
<dbReference type="GO" id="GO:0008967">
    <property type="term" value="F:phosphoglycolate phosphatase activity"/>
    <property type="evidence" value="ECO:0007669"/>
    <property type="project" value="TreeGrafter"/>
</dbReference>
<dbReference type="InterPro" id="IPR023214">
    <property type="entry name" value="HAD_sf"/>
</dbReference>
<evidence type="ECO:0000313" key="2">
    <source>
        <dbReference type="EMBL" id="THE63191.1"/>
    </source>
</evidence>
<dbReference type="InterPro" id="IPR006439">
    <property type="entry name" value="HAD-SF_hydro_IA"/>
</dbReference>
<dbReference type="Pfam" id="PF00702">
    <property type="entry name" value="Hydrolase"/>
    <property type="match status" value="1"/>
</dbReference>
<reference evidence="2 3" key="1">
    <citation type="submission" date="2018-10" db="EMBL/GenBank/DDBJ databases">
        <title>Natronolimnobius sp. XQ-INN 246 isolated from Inner Mongolia Autonomous Region of China.</title>
        <authorList>
            <person name="Xue Q."/>
        </authorList>
    </citation>
    <scope>NUCLEOTIDE SEQUENCE [LARGE SCALE GENOMIC DNA]</scope>
    <source>
        <strain evidence="2 3">XQ-INN 246</strain>
    </source>
</reference>